<dbReference type="PANTHER" id="PTHR43439">
    <property type="entry name" value="PHENYLACETATE-COENZYME A LIGASE"/>
    <property type="match status" value="1"/>
</dbReference>
<sequence length="606" mass="65854">MQTYSGGAPPPKLGNALSAAGVVTRPIYGATEFGAPTHWVPSDGERMNGEWQWIRFCDNVEIKMVPQGDGTYELCVLRGDTDHINVYNMPDNAGYASSDLFQKHPTKKGLWKMVGRKDDVIVHTTGEKTVPGPLEDIISSHPGIQGVIIFGEQQNHPGVLIELKDGTRYPRTDEDIKSIRNELWPIIEEANAIAPTFSHIYKDMIIFVPPNKPFPRAGKGTIMRKAALVAYAPEIESLYDTLEGVKSSAGGGPELWTEDHLRKWLAEQITDLVPNATISPTIDFSEQGFDSLIGTLLRHRIVGALQSRQQDVPQTLVYDHPTIEKLARAMAAYVLGSDLSSVDRLSLINSVIERHISRLAPMGSTNVSPPSDDGTIVLLTGSTGGLGSHILSGLLKSSAVATVYTLNRPGISAISERQTRSFRDRGLDTSLLDSKKLVSLEGDLTKSDLGLHSLVYAKLKDTVTIIIHNAWRLDFNLPLPAFYPLITGSVNLINLARQGPHASSTRFLFSSSISAVQSWKSDKPVPEETILDAGVAIGLGYGESKYVLERILAASDIPSCSIRIGQVCGGELSGAWSMTDWVPIMVKTSLSLNALPNAKGVRTSFA</sequence>
<dbReference type="OrthoDB" id="429813at2759"/>
<dbReference type="SUPFAM" id="SSF47336">
    <property type="entry name" value="ACP-like"/>
    <property type="match status" value="1"/>
</dbReference>
<dbReference type="InterPro" id="IPR051414">
    <property type="entry name" value="Adenylate-forming_Reductase"/>
</dbReference>
<name>A0A067NDS2_PLEO1</name>
<dbReference type="AlphaFoldDB" id="A0A067NDS2"/>
<dbReference type="Pfam" id="PF00550">
    <property type="entry name" value="PP-binding"/>
    <property type="match status" value="1"/>
</dbReference>
<dbReference type="InterPro" id="IPR020806">
    <property type="entry name" value="PKS_PP-bd"/>
</dbReference>
<dbReference type="Gene3D" id="1.10.1200.10">
    <property type="entry name" value="ACP-like"/>
    <property type="match status" value="1"/>
</dbReference>
<reference evidence="5" key="1">
    <citation type="journal article" date="2014" name="Proc. Natl. Acad. Sci. U.S.A.">
        <title>Extensive sampling of basidiomycete genomes demonstrates inadequacy of the white-rot/brown-rot paradigm for wood decay fungi.</title>
        <authorList>
            <person name="Riley R."/>
            <person name="Salamov A.A."/>
            <person name="Brown D.W."/>
            <person name="Nagy L.G."/>
            <person name="Floudas D."/>
            <person name="Held B.W."/>
            <person name="Levasseur A."/>
            <person name="Lombard V."/>
            <person name="Morin E."/>
            <person name="Otillar R."/>
            <person name="Lindquist E.A."/>
            <person name="Sun H."/>
            <person name="LaButti K.M."/>
            <person name="Schmutz J."/>
            <person name="Jabbour D."/>
            <person name="Luo H."/>
            <person name="Baker S.E."/>
            <person name="Pisabarro A.G."/>
            <person name="Walton J.D."/>
            <person name="Blanchette R.A."/>
            <person name="Henrissat B."/>
            <person name="Martin F."/>
            <person name="Cullen D."/>
            <person name="Hibbett D.S."/>
            <person name="Grigoriev I.V."/>
        </authorList>
    </citation>
    <scope>NUCLEOTIDE SEQUENCE [LARGE SCALE GENOMIC DNA]</scope>
    <source>
        <strain evidence="5">PC15</strain>
    </source>
</reference>
<dbReference type="EMBL" id="KL198014">
    <property type="protein sequence ID" value="KDQ22257.1"/>
    <property type="molecule type" value="Genomic_DNA"/>
</dbReference>
<dbReference type="STRING" id="1137138.A0A067NDS2"/>
<organism evidence="4 5">
    <name type="scientific">Pleurotus ostreatus (strain PC15)</name>
    <name type="common">Oyster mushroom</name>
    <dbReference type="NCBI Taxonomy" id="1137138"/>
    <lineage>
        <taxon>Eukaryota</taxon>
        <taxon>Fungi</taxon>
        <taxon>Dikarya</taxon>
        <taxon>Basidiomycota</taxon>
        <taxon>Agaricomycotina</taxon>
        <taxon>Agaricomycetes</taxon>
        <taxon>Agaricomycetidae</taxon>
        <taxon>Agaricales</taxon>
        <taxon>Pleurotineae</taxon>
        <taxon>Pleurotaceae</taxon>
        <taxon>Pleurotus</taxon>
    </lineage>
</organism>
<dbReference type="Proteomes" id="UP000027073">
    <property type="component" value="Unassembled WGS sequence"/>
</dbReference>
<gene>
    <name evidence="4" type="ORF">PLEOSDRAFT_36315</name>
</gene>
<dbReference type="InterPro" id="IPR009081">
    <property type="entry name" value="PP-bd_ACP"/>
</dbReference>
<keyword evidence="2" id="KW-0597">Phosphoprotein</keyword>
<evidence type="ECO:0000259" key="3">
    <source>
        <dbReference type="PROSITE" id="PS50075"/>
    </source>
</evidence>
<evidence type="ECO:0000313" key="4">
    <source>
        <dbReference type="EMBL" id="KDQ22257.1"/>
    </source>
</evidence>
<dbReference type="GO" id="GO:0031177">
    <property type="term" value="F:phosphopantetheine binding"/>
    <property type="evidence" value="ECO:0007669"/>
    <property type="project" value="InterPro"/>
</dbReference>
<dbReference type="Gene3D" id="3.40.50.720">
    <property type="entry name" value="NAD(P)-binding Rossmann-like Domain"/>
    <property type="match status" value="1"/>
</dbReference>
<dbReference type="PROSITE" id="PS50075">
    <property type="entry name" value="CARRIER"/>
    <property type="match status" value="1"/>
</dbReference>
<dbReference type="HOGENOM" id="CLU_002220_4_0_1"/>
<feature type="domain" description="Carrier" evidence="3">
    <location>
        <begin position="255"/>
        <end position="334"/>
    </location>
</feature>
<dbReference type="PANTHER" id="PTHR43439:SF2">
    <property type="entry name" value="ENZYME, PUTATIVE (JCVI)-RELATED"/>
    <property type="match status" value="1"/>
</dbReference>
<dbReference type="Pfam" id="PF07993">
    <property type="entry name" value="NAD_binding_4"/>
    <property type="match status" value="1"/>
</dbReference>
<dbReference type="SMART" id="SM00823">
    <property type="entry name" value="PKS_PP"/>
    <property type="match status" value="1"/>
</dbReference>
<evidence type="ECO:0000313" key="5">
    <source>
        <dbReference type="Proteomes" id="UP000027073"/>
    </source>
</evidence>
<dbReference type="InterPro" id="IPR036736">
    <property type="entry name" value="ACP-like_sf"/>
</dbReference>
<keyword evidence="1" id="KW-0596">Phosphopantetheine</keyword>
<evidence type="ECO:0000256" key="1">
    <source>
        <dbReference type="ARBA" id="ARBA00022450"/>
    </source>
</evidence>
<dbReference type="SUPFAM" id="SSF51735">
    <property type="entry name" value="NAD(P)-binding Rossmann-fold domains"/>
    <property type="match status" value="1"/>
</dbReference>
<evidence type="ECO:0000256" key="2">
    <source>
        <dbReference type="ARBA" id="ARBA00022553"/>
    </source>
</evidence>
<dbReference type="SUPFAM" id="SSF56801">
    <property type="entry name" value="Acetyl-CoA synthetase-like"/>
    <property type="match status" value="1"/>
</dbReference>
<dbReference type="InterPro" id="IPR013120">
    <property type="entry name" value="FAR_NAD-bd"/>
</dbReference>
<dbReference type="InParanoid" id="A0A067NDS2"/>
<dbReference type="InterPro" id="IPR036291">
    <property type="entry name" value="NAD(P)-bd_dom_sf"/>
</dbReference>
<dbReference type="VEuPathDB" id="FungiDB:PLEOSDRAFT_36315"/>
<accession>A0A067NDS2</accession>
<protein>
    <submittedName>
        <fullName evidence="4">Putative long-chain acyl-CoA synthetases domain synthetase</fullName>
    </submittedName>
</protein>
<dbReference type="Pfam" id="PF23562">
    <property type="entry name" value="AMP-binding_C_3"/>
    <property type="match status" value="1"/>
</dbReference>
<proteinExistence type="predicted"/>